<gene>
    <name evidence="10" type="primary">ga19474</name>
    <name evidence="10" type="ORF">PR202_ga19474</name>
</gene>
<dbReference type="EMBL" id="BQKI01000009">
    <property type="protein sequence ID" value="GJN02151.1"/>
    <property type="molecule type" value="Genomic_DNA"/>
</dbReference>
<keyword evidence="6" id="KW-0539">Nucleus</keyword>
<dbReference type="PROSITE" id="PS51294">
    <property type="entry name" value="HTH_MYB"/>
    <property type="match status" value="2"/>
</dbReference>
<evidence type="ECO:0008006" key="12">
    <source>
        <dbReference type="Google" id="ProtNLM"/>
    </source>
</evidence>
<dbReference type="FunFam" id="1.10.10.60:FF:000351">
    <property type="entry name" value="Transcription factor GAMYB"/>
    <property type="match status" value="1"/>
</dbReference>
<reference evidence="10" key="1">
    <citation type="journal article" date="2018" name="DNA Res.">
        <title>Multiple hybrid de novo genome assembly of finger millet, an orphan allotetraploid crop.</title>
        <authorList>
            <person name="Hatakeyama M."/>
            <person name="Aluri S."/>
            <person name="Balachadran M.T."/>
            <person name="Sivarajan S.R."/>
            <person name="Patrignani A."/>
            <person name="Gruter S."/>
            <person name="Poveda L."/>
            <person name="Shimizu-Inatsugi R."/>
            <person name="Baeten J."/>
            <person name="Francoijs K.J."/>
            <person name="Nataraja K.N."/>
            <person name="Reddy Y.A.N."/>
            <person name="Phadnis S."/>
            <person name="Ravikumar R.L."/>
            <person name="Schlapbach R."/>
            <person name="Sreeman S.M."/>
            <person name="Shimizu K.K."/>
        </authorList>
    </citation>
    <scope>NUCLEOTIDE SEQUENCE</scope>
</reference>
<dbReference type="AlphaFoldDB" id="A0AAV5CVP4"/>
<feature type="compositionally biased region" description="Low complexity" evidence="7">
    <location>
        <begin position="78"/>
        <end position="88"/>
    </location>
</feature>
<dbReference type="InterPro" id="IPR009057">
    <property type="entry name" value="Homeodomain-like_sf"/>
</dbReference>
<feature type="region of interest" description="Disordered" evidence="7">
    <location>
        <begin position="64"/>
        <end position="92"/>
    </location>
</feature>
<dbReference type="Gene3D" id="1.10.10.60">
    <property type="entry name" value="Homeodomain-like"/>
    <property type="match status" value="2"/>
</dbReference>
<evidence type="ECO:0000256" key="1">
    <source>
        <dbReference type="ARBA" id="ARBA00004123"/>
    </source>
</evidence>
<dbReference type="PROSITE" id="PS50090">
    <property type="entry name" value="MYB_LIKE"/>
    <property type="match status" value="2"/>
</dbReference>
<feature type="compositionally biased region" description="Acidic residues" evidence="7">
    <location>
        <begin position="376"/>
        <end position="385"/>
    </location>
</feature>
<dbReference type="PANTHER" id="PTHR47996:SF5">
    <property type="entry name" value="TRANSCRIPTION FACTOR MYB58-RELATED"/>
    <property type="match status" value="1"/>
</dbReference>
<dbReference type="InterPro" id="IPR053106">
    <property type="entry name" value="Plant_Male-Germline_Reg_TFs"/>
</dbReference>
<evidence type="ECO:0000256" key="5">
    <source>
        <dbReference type="ARBA" id="ARBA00023163"/>
    </source>
</evidence>
<dbReference type="CDD" id="cd00167">
    <property type="entry name" value="SANT"/>
    <property type="match status" value="2"/>
</dbReference>
<proteinExistence type="predicted"/>
<comment type="subcellular location">
    <subcellularLocation>
        <location evidence="1">Nucleus</location>
    </subcellularLocation>
</comment>
<feature type="region of interest" description="Disordered" evidence="7">
    <location>
        <begin position="201"/>
        <end position="222"/>
    </location>
</feature>
<dbReference type="PANTHER" id="PTHR47996">
    <property type="entry name" value="TRANSCRIPTION FACTOR DUO1"/>
    <property type="match status" value="1"/>
</dbReference>
<evidence type="ECO:0000313" key="10">
    <source>
        <dbReference type="EMBL" id="GJN02151.1"/>
    </source>
</evidence>
<keyword evidence="3" id="KW-0805">Transcription regulation</keyword>
<name>A0AAV5CVP4_ELECO</name>
<dbReference type="SUPFAM" id="SSF46689">
    <property type="entry name" value="Homeodomain-like"/>
    <property type="match status" value="1"/>
</dbReference>
<feature type="domain" description="HTH myb-type" evidence="9">
    <location>
        <begin position="141"/>
        <end position="196"/>
    </location>
</feature>
<feature type="compositionally biased region" description="Basic residues" evidence="7">
    <location>
        <begin position="201"/>
        <end position="212"/>
    </location>
</feature>
<dbReference type="InterPro" id="IPR017930">
    <property type="entry name" value="Myb_dom"/>
</dbReference>
<dbReference type="FunFam" id="1.10.10.60:FF:000060">
    <property type="entry name" value="MYB transcription factor"/>
    <property type="match status" value="1"/>
</dbReference>
<evidence type="ECO:0000313" key="11">
    <source>
        <dbReference type="Proteomes" id="UP001054889"/>
    </source>
</evidence>
<dbReference type="SMART" id="SM00717">
    <property type="entry name" value="SANT"/>
    <property type="match status" value="2"/>
</dbReference>
<comment type="caution">
    <text evidence="10">The sequence shown here is derived from an EMBL/GenBank/DDBJ whole genome shotgun (WGS) entry which is preliminary data.</text>
</comment>
<evidence type="ECO:0000259" key="8">
    <source>
        <dbReference type="PROSITE" id="PS50090"/>
    </source>
</evidence>
<keyword evidence="2" id="KW-0677">Repeat</keyword>
<protein>
    <recommendedName>
        <fullName evidence="12">Transcription factor GAMYB</fullName>
    </recommendedName>
</protein>
<dbReference type="Proteomes" id="UP001054889">
    <property type="component" value="Unassembled WGS sequence"/>
</dbReference>
<organism evidence="10 11">
    <name type="scientific">Eleusine coracana subsp. coracana</name>
    <dbReference type="NCBI Taxonomy" id="191504"/>
    <lineage>
        <taxon>Eukaryota</taxon>
        <taxon>Viridiplantae</taxon>
        <taxon>Streptophyta</taxon>
        <taxon>Embryophyta</taxon>
        <taxon>Tracheophyta</taxon>
        <taxon>Spermatophyta</taxon>
        <taxon>Magnoliopsida</taxon>
        <taxon>Liliopsida</taxon>
        <taxon>Poales</taxon>
        <taxon>Poaceae</taxon>
        <taxon>PACMAD clade</taxon>
        <taxon>Chloridoideae</taxon>
        <taxon>Cynodonteae</taxon>
        <taxon>Eleusininae</taxon>
        <taxon>Eleusine</taxon>
    </lineage>
</organism>
<keyword evidence="11" id="KW-1185">Reference proteome</keyword>
<evidence type="ECO:0000256" key="6">
    <source>
        <dbReference type="ARBA" id="ARBA00023242"/>
    </source>
</evidence>
<dbReference type="GO" id="GO:0005634">
    <property type="term" value="C:nucleus"/>
    <property type="evidence" value="ECO:0007669"/>
    <property type="project" value="UniProtKB-SubCell"/>
</dbReference>
<dbReference type="GO" id="GO:0003677">
    <property type="term" value="F:DNA binding"/>
    <property type="evidence" value="ECO:0007669"/>
    <property type="project" value="UniProtKB-KW"/>
</dbReference>
<reference evidence="10" key="2">
    <citation type="submission" date="2021-12" db="EMBL/GenBank/DDBJ databases">
        <title>Resequencing data analysis of finger millet.</title>
        <authorList>
            <person name="Hatakeyama M."/>
            <person name="Aluri S."/>
            <person name="Balachadran M.T."/>
            <person name="Sivarajan S.R."/>
            <person name="Poveda L."/>
            <person name="Shimizu-Inatsugi R."/>
            <person name="Schlapbach R."/>
            <person name="Sreeman S.M."/>
            <person name="Shimizu K.K."/>
        </authorList>
    </citation>
    <scope>NUCLEOTIDE SEQUENCE</scope>
</reference>
<evidence type="ECO:0000259" key="9">
    <source>
        <dbReference type="PROSITE" id="PS51294"/>
    </source>
</evidence>
<keyword evidence="4" id="KW-0238">DNA-binding</keyword>
<keyword evidence="5" id="KW-0804">Transcription</keyword>
<feature type="domain" description="Myb-like" evidence="8">
    <location>
        <begin position="88"/>
        <end position="140"/>
    </location>
</feature>
<feature type="domain" description="Myb-like" evidence="8">
    <location>
        <begin position="149"/>
        <end position="192"/>
    </location>
</feature>
<accession>A0AAV5CVP4</accession>
<evidence type="ECO:0000256" key="7">
    <source>
        <dbReference type="SAM" id="MobiDB-lite"/>
    </source>
</evidence>
<feature type="region of interest" description="Disordered" evidence="7">
    <location>
        <begin position="1"/>
        <end position="25"/>
    </location>
</feature>
<feature type="region of interest" description="Disordered" evidence="7">
    <location>
        <begin position="357"/>
        <end position="401"/>
    </location>
</feature>
<feature type="domain" description="HTH myb-type" evidence="9">
    <location>
        <begin position="88"/>
        <end position="140"/>
    </location>
</feature>
<dbReference type="InterPro" id="IPR001005">
    <property type="entry name" value="SANT/Myb"/>
</dbReference>
<dbReference type="Pfam" id="PF00249">
    <property type="entry name" value="Myb_DNA-binding"/>
    <property type="match status" value="2"/>
</dbReference>
<evidence type="ECO:0000256" key="4">
    <source>
        <dbReference type="ARBA" id="ARBA00023125"/>
    </source>
</evidence>
<evidence type="ECO:0000256" key="2">
    <source>
        <dbReference type="ARBA" id="ARBA00022737"/>
    </source>
</evidence>
<sequence>MGRAGSSVGQRRPRKSEVVGGLGVDERLPARGQELRLFRPLRSSPRDHRFALRLCCARGEAMARAPSGARRRAGGGSRSAPAGRSSSGEAVRKGSWMADEDAVLREHVRVHGPREWNSLRSKGVLPRTGKSCRLRWLNKLRPNLKSSCKFDAEEESVVLDLQEKFGNKWARIATYLPGRTDNDVKNFWSNRQKRLARLMHPPRHRQSRKNLGAKKAADSASTPRLTLGPFLDHCPPECSSSGGRCYADAGTVSMHAQKSELASYDQTGSELFGFGGTQQPPLATDTQATSNAANLWPPEMQLYQPPYPELDFPGTGGCGDKALGFVSASASAMYDFAYQQELLPFMQSSEMTFPSFGMNDGIKIEPEGPPDHFDDLPLDLFDDSADQLPATPSPSQTISDV</sequence>
<feature type="compositionally biased region" description="Basic and acidic residues" evidence="7">
    <location>
        <begin position="362"/>
        <end position="375"/>
    </location>
</feature>
<evidence type="ECO:0000256" key="3">
    <source>
        <dbReference type="ARBA" id="ARBA00023015"/>
    </source>
</evidence>